<keyword evidence="3" id="KW-0547">Nucleotide-binding</keyword>
<accession>A0A6C0KX07</accession>
<name>A0A6C0KX07_9ZZZZ</name>
<dbReference type="SUPFAM" id="SSF48452">
    <property type="entry name" value="TPR-like"/>
    <property type="match status" value="1"/>
</dbReference>
<dbReference type="InterPro" id="IPR011063">
    <property type="entry name" value="TilS/TtcA_N"/>
</dbReference>
<dbReference type="PANTHER" id="PTHR43033:SF3">
    <property type="entry name" value="TRNA(ILE)-LYSIDINE SYNTHETASE"/>
    <property type="match status" value="1"/>
</dbReference>
<dbReference type="Pfam" id="PF06041">
    <property type="entry name" value="DUF924"/>
    <property type="match status" value="1"/>
</dbReference>
<feature type="compositionally biased region" description="Low complexity" evidence="5">
    <location>
        <begin position="385"/>
        <end position="398"/>
    </location>
</feature>
<evidence type="ECO:0000256" key="4">
    <source>
        <dbReference type="ARBA" id="ARBA00022840"/>
    </source>
</evidence>
<proteinExistence type="predicted"/>
<dbReference type="GO" id="GO:0008033">
    <property type="term" value="P:tRNA processing"/>
    <property type="evidence" value="ECO:0007669"/>
    <property type="project" value="UniProtKB-KW"/>
</dbReference>
<dbReference type="InterPro" id="IPR010323">
    <property type="entry name" value="DUF924"/>
</dbReference>
<dbReference type="SUPFAM" id="SSF52402">
    <property type="entry name" value="Adenine nucleotide alpha hydrolases-like"/>
    <property type="match status" value="2"/>
</dbReference>
<dbReference type="GO" id="GO:0005524">
    <property type="term" value="F:ATP binding"/>
    <property type="evidence" value="ECO:0007669"/>
    <property type="project" value="UniProtKB-KW"/>
</dbReference>
<dbReference type="EMBL" id="MN740988">
    <property type="protein sequence ID" value="QHU21210.1"/>
    <property type="molecule type" value="Genomic_DNA"/>
</dbReference>
<feature type="region of interest" description="Disordered" evidence="5">
    <location>
        <begin position="363"/>
        <end position="403"/>
    </location>
</feature>
<evidence type="ECO:0000256" key="2">
    <source>
        <dbReference type="ARBA" id="ARBA00022694"/>
    </source>
</evidence>
<dbReference type="Gene3D" id="1.20.58.320">
    <property type="entry name" value="TPR-like"/>
    <property type="match status" value="1"/>
</dbReference>
<dbReference type="InterPro" id="IPR012094">
    <property type="entry name" value="tRNA_Ile_lys_synt"/>
</dbReference>
<dbReference type="Gene3D" id="3.40.50.620">
    <property type="entry name" value="HUPs"/>
    <property type="match status" value="2"/>
</dbReference>
<dbReference type="InterPro" id="IPR014729">
    <property type="entry name" value="Rossmann-like_a/b/a_fold"/>
</dbReference>
<dbReference type="AlphaFoldDB" id="A0A6C0KX07"/>
<feature type="domain" description="tRNA(Ile)-lysidine/2-thiocytidine synthase N-terminal" evidence="6">
    <location>
        <begin position="412"/>
        <end position="478"/>
    </location>
</feature>
<dbReference type="GO" id="GO:0016879">
    <property type="term" value="F:ligase activity, forming carbon-nitrogen bonds"/>
    <property type="evidence" value="ECO:0007669"/>
    <property type="project" value="InterPro"/>
</dbReference>
<evidence type="ECO:0000256" key="3">
    <source>
        <dbReference type="ARBA" id="ARBA00022741"/>
    </source>
</evidence>
<keyword evidence="2" id="KW-0819">tRNA processing</keyword>
<organism evidence="7">
    <name type="scientific">viral metagenome</name>
    <dbReference type="NCBI Taxonomy" id="1070528"/>
    <lineage>
        <taxon>unclassified sequences</taxon>
        <taxon>metagenomes</taxon>
        <taxon>organismal metagenomes</taxon>
    </lineage>
</organism>
<protein>
    <recommendedName>
        <fullName evidence="6">tRNA(Ile)-lysidine/2-thiocytidine synthase N-terminal domain-containing protein</fullName>
    </recommendedName>
</protein>
<evidence type="ECO:0000259" key="6">
    <source>
        <dbReference type="Pfam" id="PF01171"/>
    </source>
</evidence>
<reference evidence="7" key="1">
    <citation type="journal article" date="2020" name="Nature">
        <title>Giant virus diversity and host interactions through global metagenomics.</title>
        <authorList>
            <person name="Schulz F."/>
            <person name="Roux S."/>
            <person name="Paez-Espino D."/>
            <person name="Jungbluth S."/>
            <person name="Walsh D.A."/>
            <person name="Denef V.J."/>
            <person name="McMahon K.D."/>
            <person name="Konstantinidis K.T."/>
            <person name="Eloe-Fadrosh E.A."/>
            <person name="Kyrpides N.C."/>
            <person name="Woyke T."/>
        </authorList>
    </citation>
    <scope>NUCLEOTIDE SEQUENCE</scope>
    <source>
        <strain evidence="7">GVMAG-S-3300013094-100</strain>
    </source>
</reference>
<feature type="domain" description="tRNA(Ile)-lysidine/2-thiocytidine synthase N-terminal" evidence="6">
    <location>
        <begin position="232"/>
        <end position="331"/>
    </location>
</feature>
<dbReference type="Pfam" id="PF01171">
    <property type="entry name" value="ATP_bind_3"/>
    <property type="match status" value="2"/>
</dbReference>
<keyword evidence="4" id="KW-0067">ATP-binding</keyword>
<evidence type="ECO:0000256" key="5">
    <source>
        <dbReference type="SAM" id="MobiDB-lite"/>
    </source>
</evidence>
<evidence type="ECO:0000256" key="1">
    <source>
        <dbReference type="ARBA" id="ARBA00022598"/>
    </source>
</evidence>
<keyword evidence="1" id="KW-0436">Ligase</keyword>
<sequence>MSGTGVSGTGVSGTATVELYDLWFDNPQLWFSSSKKISNKYLEDNFDKWVEHYSDCEATIKNYISIIILYDQVTRNINKNNNVYDAKARYYANKLKDITNNYNYLSSIEWCFAMLPYRHTKNAIIIHTVISDTWERMNNYSTDKDDIEVYKKFIKASYERCPTDNVSSNKVLVTSYYPNTFNNAWDITLETEFTGILEYNPKNRAKLDYTYRDYDKITKSFSDILNIEKPRHIIISLSGGVDSMISSLILRRLKHKYGYTLDAVHINYANRETCKQEEIILQKWCAYLEIPLHIREIYEINRGKCMKYELRNIYESYTRDVRYNTYKYVYNNIINTYNSYNTANTANNENAANAANTANTYSVGRMSGSGSDGGSNKRRSVDSNGSGKSVGSVRSAGSAGSGGRGGGILEMPFVVLGHNYDDVCENILTNIAQQSKYNVLTGMEKVYPCDNIKFVRPMLDIKKSEIYTFSRENSVPHLPNSTPAWSQRGKIRDIVKPAFERWHSNIFTGLLTLSGTLKDLYEMLDIQVDRAVKETIEDSRLSAWTVSINEMPAKYIFWQAYIHKITGSQISLKSAMFLQSKIEKFKEDFTTKNKREPIKMPLSKTIFIAFKFVKKSNNIVVAFIY</sequence>
<evidence type="ECO:0000313" key="7">
    <source>
        <dbReference type="EMBL" id="QHU21210.1"/>
    </source>
</evidence>
<dbReference type="PANTHER" id="PTHR43033">
    <property type="entry name" value="TRNA(ILE)-LYSIDINE SYNTHASE-RELATED"/>
    <property type="match status" value="1"/>
</dbReference>
<dbReference type="InterPro" id="IPR011990">
    <property type="entry name" value="TPR-like_helical_dom_sf"/>
</dbReference>